<evidence type="ECO:0000313" key="16">
    <source>
        <dbReference type="Proteomes" id="UP000033047"/>
    </source>
</evidence>
<evidence type="ECO:0000256" key="3">
    <source>
        <dbReference type="ARBA" id="ARBA00022452"/>
    </source>
</evidence>
<dbReference type="HOGENOM" id="CLU_004317_2_1_10"/>
<dbReference type="Proteomes" id="UP000033047">
    <property type="component" value="Unassembled WGS sequence"/>
</dbReference>
<sequence>MNKIVTLEIIGKKSYSLFRKIPLVMRLSVVFFFLSLGIAVAGNTYAQNATLSLDMSNSTIASVLEAVENETDFSFIYDANIVNTSRKVSVKVDEKNIFDVLNKLFGDSDIAYTVVNTKIILNKKEAIMQQAGKTVTGVVTDKTGEPIIGANVLQKGTTNGTITDIDGKFTLTVPQNSVIVISYIGYNPQEVKYAGQSSLNVQLAEDTQNIEEVVVTALGIKKKEASLTYSTQQVGGDELTRAKDPNMINALAGKTAGVQINKSSSGLGGSAKVSIRGNRSVSGNNQPLYVIDGVPMLNSSNEQAVSAIGGTADAGNRDGGDGISNLNPDDIESMSILKGASAAALYGSQAANGVILITTKKGKAGVQKITFSSNLTVDHAMSLPEFQNEYGMDKETKTSWGPKGSLTPYDNVGDFFQNGVTAINSLSLTTGNEKMQTYFSYANTTAKGIVEHNKMQKHNLNFRETASFFDDYLKLDANVNLLSQSIKNRPASGGYYMNPLVGLYRFPRGENIGEYRTNFETFNDTRNLMEQNWYTDAERDMEQNPYWITNRIKSNDKRTRAITSLTASLKITDWLSLQARGTVDYTHDTYNQKMYASTAPAIAGSNGRYIDLNHTETLYYGDFMAMFNKKWDDFALTGAIGGSINSTTVNSLRLDSKTASLYYPNQFSVANIIMSTASYIDQQIDQKRVMQSVFATAQLGWKESLYLDLTARNDWSSTLAYTKHSSFFYPSVGLSWIINNSLTMPEWINFGKVRGSWSKVGNDLPLFISNPVAGSNDLIVAGGAIQTNSKAPFDELKPEMSTSWEVGTEWKFFDYRLDFDFTYYKTNTKNQLFTLPSSAGAAYKYYYVNAGNIQNQGVEISLGITPVMTEDFRWKTSFNFSTNKNKVIELHPDLKTFVYGDEGFSSSYSMRLVEGGALGDIYGKAFERDEATGQIVFSKDEDGDLVPNVVGSGNTVKVGNSNPDFMLGWGNTLTYKGFSLYFLIDGRFGGDVLSQTQADMDQKGVSVESAAARNAGFVDLEGTQVKPDKFYTAVSGRNGCTEYYMYSATNIRLRELSLGYTFPKRLLEKTKVFQDVQLSFVGRNLFFFHKSAPFDPDAVLSTGNDNQGIDVFGMPTTRSLGFNVKFTF</sequence>
<dbReference type="Gene3D" id="2.40.170.20">
    <property type="entry name" value="TonB-dependent receptor, beta-barrel domain"/>
    <property type="match status" value="1"/>
</dbReference>
<dbReference type="Gene3D" id="2.60.40.1120">
    <property type="entry name" value="Carboxypeptidase-like, regulatory domain"/>
    <property type="match status" value="1"/>
</dbReference>
<dbReference type="AlphaFoldDB" id="A0A0F5J729"/>
<dbReference type="PANTHER" id="PTHR32552">
    <property type="entry name" value="FERRICHROME IRON RECEPTOR-RELATED"/>
    <property type="match status" value="1"/>
</dbReference>
<evidence type="ECO:0000256" key="4">
    <source>
        <dbReference type="ARBA" id="ARBA00022496"/>
    </source>
</evidence>
<evidence type="ECO:0000256" key="8">
    <source>
        <dbReference type="ARBA" id="ARBA00023065"/>
    </source>
</evidence>
<dbReference type="PANTHER" id="PTHR32552:SF89">
    <property type="entry name" value="CATECHOLATE SIDEROPHORE RECEPTOR FIU"/>
    <property type="match status" value="1"/>
</dbReference>
<keyword evidence="5 12" id="KW-0812">Transmembrane</keyword>
<evidence type="ECO:0000256" key="6">
    <source>
        <dbReference type="ARBA" id="ARBA00022729"/>
    </source>
</evidence>
<dbReference type="GO" id="GO:0009279">
    <property type="term" value="C:cell outer membrane"/>
    <property type="evidence" value="ECO:0007669"/>
    <property type="project" value="UniProtKB-SubCell"/>
</dbReference>
<proteinExistence type="inferred from homology"/>
<dbReference type="InterPro" id="IPR000531">
    <property type="entry name" value="Beta-barrel_TonB"/>
</dbReference>
<dbReference type="Pfam" id="PF07715">
    <property type="entry name" value="Plug"/>
    <property type="match status" value="1"/>
</dbReference>
<dbReference type="Pfam" id="PF00593">
    <property type="entry name" value="TonB_dep_Rec_b-barrel"/>
    <property type="match status" value="1"/>
</dbReference>
<dbReference type="NCBIfam" id="TIGR04056">
    <property type="entry name" value="OMP_RagA_SusC"/>
    <property type="match status" value="1"/>
</dbReference>
<organism evidence="15 16">
    <name type="scientific">Parabacteroides goldsteinii DSM 19448 = WAL 12034</name>
    <dbReference type="NCBI Taxonomy" id="927665"/>
    <lineage>
        <taxon>Bacteria</taxon>
        <taxon>Pseudomonadati</taxon>
        <taxon>Bacteroidota</taxon>
        <taxon>Bacteroidia</taxon>
        <taxon>Bacteroidales</taxon>
        <taxon>Tannerellaceae</taxon>
        <taxon>Parabacteroides</taxon>
    </lineage>
</organism>
<dbReference type="STRING" id="927665.HMPREF1535_03126"/>
<dbReference type="SMART" id="SM00965">
    <property type="entry name" value="STN"/>
    <property type="match status" value="1"/>
</dbReference>
<feature type="domain" description="Secretin/TonB short N-terminal" evidence="14">
    <location>
        <begin position="73"/>
        <end position="124"/>
    </location>
</feature>
<keyword evidence="9 13" id="KW-0798">TonB box</keyword>
<keyword evidence="4" id="KW-0410">Iron transport</keyword>
<dbReference type="Gene3D" id="2.170.130.10">
    <property type="entry name" value="TonB-dependent receptor, plug domain"/>
    <property type="match status" value="1"/>
</dbReference>
<evidence type="ECO:0000256" key="2">
    <source>
        <dbReference type="ARBA" id="ARBA00022448"/>
    </source>
</evidence>
<dbReference type="InterPro" id="IPR037066">
    <property type="entry name" value="Plug_dom_sf"/>
</dbReference>
<dbReference type="InterPro" id="IPR008969">
    <property type="entry name" value="CarboxyPept-like_regulatory"/>
</dbReference>
<evidence type="ECO:0000256" key="13">
    <source>
        <dbReference type="RuleBase" id="RU003357"/>
    </source>
</evidence>
<evidence type="ECO:0000256" key="5">
    <source>
        <dbReference type="ARBA" id="ARBA00022692"/>
    </source>
</evidence>
<evidence type="ECO:0000259" key="14">
    <source>
        <dbReference type="SMART" id="SM00965"/>
    </source>
</evidence>
<keyword evidence="2 12" id="KW-0813">Transport</keyword>
<evidence type="ECO:0000256" key="9">
    <source>
        <dbReference type="ARBA" id="ARBA00023077"/>
    </source>
</evidence>
<dbReference type="NCBIfam" id="TIGR04057">
    <property type="entry name" value="SusC_RagA_signa"/>
    <property type="match status" value="1"/>
</dbReference>
<dbReference type="FunFam" id="2.60.40.1120:FF:000003">
    <property type="entry name" value="Outer membrane protein Omp121"/>
    <property type="match status" value="1"/>
</dbReference>
<dbReference type="GO" id="GO:0015344">
    <property type="term" value="F:siderophore uptake transmembrane transporter activity"/>
    <property type="evidence" value="ECO:0007669"/>
    <property type="project" value="TreeGrafter"/>
</dbReference>
<keyword evidence="6" id="KW-0732">Signal</keyword>
<keyword evidence="11 12" id="KW-0998">Cell outer membrane</keyword>
<dbReference type="SUPFAM" id="SSF56935">
    <property type="entry name" value="Porins"/>
    <property type="match status" value="1"/>
</dbReference>
<accession>A0A0F5J729</accession>
<dbReference type="InterPro" id="IPR011662">
    <property type="entry name" value="Secretin/TonB_short_N"/>
</dbReference>
<comment type="caution">
    <text evidence="15">The sequence shown here is derived from an EMBL/GenBank/DDBJ whole genome shotgun (WGS) entry which is preliminary data.</text>
</comment>
<dbReference type="PROSITE" id="PS52016">
    <property type="entry name" value="TONB_DEPENDENT_REC_3"/>
    <property type="match status" value="1"/>
</dbReference>
<evidence type="ECO:0000256" key="10">
    <source>
        <dbReference type="ARBA" id="ARBA00023136"/>
    </source>
</evidence>
<comment type="similarity">
    <text evidence="12 13">Belongs to the TonB-dependent receptor family.</text>
</comment>
<reference evidence="15 16" key="1">
    <citation type="submission" date="2013-04" db="EMBL/GenBank/DDBJ databases">
        <title>The Genome Sequence of Parabacteroides goldsteinii DSM 19448.</title>
        <authorList>
            <consortium name="The Broad Institute Genomics Platform"/>
            <person name="Earl A."/>
            <person name="Ward D."/>
            <person name="Feldgarden M."/>
            <person name="Gevers D."/>
            <person name="Martens E."/>
            <person name="Sakamoto M."/>
            <person name="Benno Y."/>
            <person name="Song Y."/>
            <person name="Liu C."/>
            <person name="Lee J."/>
            <person name="Bolanos M."/>
            <person name="Vaisanen M.L."/>
            <person name="Finegold S.M."/>
            <person name="Walker B."/>
            <person name="Young S."/>
            <person name="Zeng Q."/>
            <person name="Gargeya S."/>
            <person name="Fitzgerald M."/>
            <person name="Haas B."/>
            <person name="Abouelleil A."/>
            <person name="Allen A.W."/>
            <person name="Alvarado L."/>
            <person name="Arachchi H.M."/>
            <person name="Berlin A.M."/>
            <person name="Chapman S.B."/>
            <person name="Gainer-Dewar J."/>
            <person name="Goldberg J."/>
            <person name="Griggs A."/>
            <person name="Gujja S."/>
            <person name="Hansen M."/>
            <person name="Howarth C."/>
            <person name="Imamovic A."/>
            <person name="Ireland A."/>
            <person name="Larimer J."/>
            <person name="McCowan C."/>
            <person name="Murphy C."/>
            <person name="Pearson M."/>
            <person name="Poon T.W."/>
            <person name="Priest M."/>
            <person name="Roberts A."/>
            <person name="Saif S."/>
            <person name="Shea T."/>
            <person name="Sisk P."/>
            <person name="Sykes S."/>
            <person name="Wortman J."/>
            <person name="Nusbaum C."/>
            <person name="Birren B."/>
        </authorList>
    </citation>
    <scope>NUCLEOTIDE SEQUENCE [LARGE SCALE GENOMIC DNA]</scope>
    <source>
        <strain evidence="15 16">DSM 19448</strain>
    </source>
</reference>
<comment type="subcellular location">
    <subcellularLocation>
        <location evidence="1 12">Cell outer membrane</location>
        <topology evidence="1 12">Multi-pass membrane protein</topology>
    </subcellularLocation>
</comment>
<evidence type="ECO:0000256" key="1">
    <source>
        <dbReference type="ARBA" id="ARBA00004571"/>
    </source>
</evidence>
<dbReference type="InterPro" id="IPR012910">
    <property type="entry name" value="Plug_dom"/>
</dbReference>
<dbReference type="InterPro" id="IPR036942">
    <property type="entry name" value="Beta-barrel_TonB_sf"/>
</dbReference>
<dbReference type="InterPro" id="IPR023996">
    <property type="entry name" value="TonB-dep_OMP_SusC/RagA"/>
</dbReference>
<evidence type="ECO:0000256" key="11">
    <source>
        <dbReference type="ARBA" id="ARBA00023237"/>
    </source>
</evidence>
<gene>
    <name evidence="15" type="ORF">HMPREF1535_03126</name>
</gene>
<dbReference type="InterPro" id="IPR023997">
    <property type="entry name" value="TonB-dep_OMP_SusC/RagA_CS"/>
</dbReference>
<evidence type="ECO:0000256" key="7">
    <source>
        <dbReference type="ARBA" id="ARBA00023004"/>
    </source>
</evidence>
<dbReference type="PATRIC" id="fig|927665.4.peg.3214"/>
<dbReference type="Pfam" id="PF07660">
    <property type="entry name" value="STN"/>
    <property type="match status" value="1"/>
</dbReference>
<evidence type="ECO:0000313" key="15">
    <source>
        <dbReference type="EMBL" id="KKB53584.1"/>
    </source>
</evidence>
<dbReference type="EMBL" id="AQHV01000014">
    <property type="protein sequence ID" value="KKB53584.1"/>
    <property type="molecule type" value="Genomic_DNA"/>
</dbReference>
<dbReference type="InterPro" id="IPR039426">
    <property type="entry name" value="TonB-dep_rcpt-like"/>
</dbReference>
<dbReference type="SUPFAM" id="SSF49464">
    <property type="entry name" value="Carboxypeptidase regulatory domain-like"/>
    <property type="match status" value="1"/>
</dbReference>
<keyword evidence="3 12" id="KW-1134">Transmembrane beta strand</keyword>
<keyword evidence="7" id="KW-0408">Iron</keyword>
<name>A0A0F5J729_9BACT</name>
<keyword evidence="10 12" id="KW-0472">Membrane</keyword>
<keyword evidence="8" id="KW-0406">Ion transport</keyword>
<dbReference type="Pfam" id="PF13715">
    <property type="entry name" value="CarbopepD_reg_2"/>
    <property type="match status" value="1"/>
</dbReference>
<evidence type="ECO:0000256" key="12">
    <source>
        <dbReference type="PROSITE-ProRule" id="PRU01360"/>
    </source>
</evidence>
<dbReference type="RefSeq" id="WP_007652967.1">
    <property type="nucleotide sequence ID" value="NZ_KQ033913.1"/>
</dbReference>
<protein>
    <submittedName>
        <fullName evidence="15">SusC/RagA family TonB-linked outer membrane protein</fullName>
    </submittedName>
</protein>